<dbReference type="SMART" id="SM00034">
    <property type="entry name" value="CLECT"/>
    <property type="match status" value="1"/>
</dbReference>
<dbReference type="STRING" id="283909.R7TKK6"/>
<evidence type="ECO:0000256" key="1">
    <source>
        <dbReference type="SAM" id="Phobius"/>
    </source>
</evidence>
<reference evidence="3 5" key="2">
    <citation type="journal article" date="2013" name="Nature">
        <title>Insights into bilaterian evolution from three spiralian genomes.</title>
        <authorList>
            <person name="Simakov O."/>
            <person name="Marletaz F."/>
            <person name="Cho S.J."/>
            <person name="Edsinger-Gonzales E."/>
            <person name="Havlak P."/>
            <person name="Hellsten U."/>
            <person name="Kuo D.H."/>
            <person name="Larsson T."/>
            <person name="Lv J."/>
            <person name="Arendt D."/>
            <person name="Savage R."/>
            <person name="Osoegawa K."/>
            <person name="de Jong P."/>
            <person name="Grimwood J."/>
            <person name="Chapman J.A."/>
            <person name="Shapiro H."/>
            <person name="Aerts A."/>
            <person name="Otillar R.P."/>
            <person name="Terry A.Y."/>
            <person name="Boore J.L."/>
            <person name="Grigoriev I.V."/>
            <person name="Lindberg D.R."/>
            <person name="Seaver E.C."/>
            <person name="Weisblat D.A."/>
            <person name="Putnam N.H."/>
            <person name="Rokhsar D.S."/>
        </authorList>
    </citation>
    <scope>NUCLEOTIDE SEQUENCE</scope>
    <source>
        <strain evidence="3 5">I ESC-2004</strain>
    </source>
</reference>
<dbReference type="OrthoDB" id="6271941at2759"/>
<dbReference type="EMBL" id="KB309538">
    <property type="protein sequence ID" value="ELT94032.1"/>
    <property type="molecule type" value="Genomic_DNA"/>
</dbReference>
<organism evidence="3">
    <name type="scientific">Capitella teleta</name>
    <name type="common">Polychaete worm</name>
    <dbReference type="NCBI Taxonomy" id="283909"/>
    <lineage>
        <taxon>Eukaryota</taxon>
        <taxon>Metazoa</taxon>
        <taxon>Spiralia</taxon>
        <taxon>Lophotrochozoa</taxon>
        <taxon>Annelida</taxon>
        <taxon>Polychaeta</taxon>
        <taxon>Sedentaria</taxon>
        <taxon>Scolecida</taxon>
        <taxon>Capitellidae</taxon>
        <taxon>Capitella</taxon>
    </lineage>
</organism>
<name>R7TKK6_CAPTE</name>
<evidence type="ECO:0000259" key="2">
    <source>
        <dbReference type="PROSITE" id="PS50041"/>
    </source>
</evidence>
<feature type="transmembrane region" description="Helical" evidence="1">
    <location>
        <begin position="354"/>
        <end position="382"/>
    </location>
</feature>
<evidence type="ECO:0000313" key="5">
    <source>
        <dbReference type="Proteomes" id="UP000014760"/>
    </source>
</evidence>
<dbReference type="EMBL" id="AMQN01002563">
    <property type="status" value="NOT_ANNOTATED_CDS"/>
    <property type="molecule type" value="Genomic_DNA"/>
</dbReference>
<feature type="transmembrane region" description="Helical" evidence="1">
    <location>
        <begin position="20"/>
        <end position="42"/>
    </location>
</feature>
<protein>
    <recommendedName>
        <fullName evidence="2">C-type lectin domain-containing protein</fullName>
    </recommendedName>
</protein>
<dbReference type="InterPro" id="IPR016187">
    <property type="entry name" value="CTDL_fold"/>
</dbReference>
<dbReference type="InterPro" id="IPR016186">
    <property type="entry name" value="C-type_lectin-like/link_sf"/>
</dbReference>
<evidence type="ECO:0000313" key="4">
    <source>
        <dbReference type="EnsemblMetazoa" id="CapteP197807"/>
    </source>
</evidence>
<dbReference type="Proteomes" id="UP000014760">
    <property type="component" value="Unassembled WGS sequence"/>
</dbReference>
<dbReference type="SUPFAM" id="SSF56436">
    <property type="entry name" value="C-type lectin-like"/>
    <property type="match status" value="1"/>
</dbReference>
<keyword evidence="5" id="KW-1185">Reference proteome</keyword>
<dbReference type="PROSITE" id="PS50041">
    <property type="entry name" value="C_TYPE_LECTIN_2"/>
    <property type="match status" value="1"/>
</dbReference>
<dbReference type="Gene3D" id="3.10.100.10">
    <property type="entry name" value="Mannose-Binding Protein A, subunit A"/>
    <property type="match status" value="1"/>
</dbReference>
<keyword evidence="1" id="KW-1133">Transmembrane helix</keyword>
<dbReference type="PANTHER" id="PTHR22803">
    <property type="entry name" value="MANNOSE, PHOSPHOLIPASE, LECTIN RECEPTOR RELATED"/>
    <property type="match status" value="1"/>
</dbReference>
<dbReference type="InterPro" id="IPR050111">
    <property type="entry name" value="C-type_lectin/snaclec_domain"/>
</dbReference>
<feature type="domain" description="C-type lectin" evidence="2">
    <location>
        <begin position="221"/>
        <end position="337"/>
    </location>
</feature>
<gene>
    <name evidence="3" type="ORF">CAPTEDRAFT_197807</name>
</gene>
<keyword evidence="1" id="KW-0472">Membrane</keyword>
<dbReference type="InterPro" id="IPR001304">
    <property type="entry name" value="C-type_lectin-like"/>
</dbReference>
<dbReference type="EnsemblMetazoa" id="CapteT197807">
    <property type="protein sequence ID" value="CapteP197807"/>
    <property type="gene ID" value="CapteG197807"/>
</dbReference>
<dbReference type="AlphaFoldDB" id="R7TKK6"/>
<keyword evidence="1" id="KW-0812">Transmembrane</keyword>
<evidence type="ECO:0000313" key="3">
    <source>
        <dbReference type="EMBL" id="ELT94032.1"/>
    </source>
</evidence>
<dbReference type="Pfam" id="PF00059">
    <property type="entry name" value="Lectin_C"/>
    <property type="match status" value="1"/>
</dbReference>
<reference evidence="4" key="3">
    <citation type="submission" date="2015-06" db="UniProtKB">
        <authorList>
            <consortium name="EnsemblMetazoa"/>
        </authorList>
    </citation>
    <scope>IDENTIFICATION</scope>
</reference>
<proteinExistence type="predicted"/>
<sequence>MNTTQSDLDDDVSTSAHLSFYLPFVVMATTLVVFVCLATVLCRKWCWPCKQIHRQADSPPAPDATDRAVYRSTEPPIEPPVDPAFRNPADPAFKKSVVKPPPYCEHPPQYEELFSVSTFFQTECTRSADVMTHCDDVITENTYSAVARSAKRGSEKPTRKYSHDDVHCFGGESEENVCEADMQPAEVLLTISLCLGLTETRSSQCDTGWEYQSNHLQKDEYYSKCYKYTDIRVDFHTAVNSCEEMGAMLLKIMSDDENTFVFHLAKNGRIQLNGSEAEVDFWIGLSRNLDDGSPGPWSWRDGTGLHFRNWRNKEPQESDGCARIRGSDPKWFGSKCNSSQGQGFVCEKEKRNHYFILILWCVGLITLIIGYITMTVLFLFVLS</sequence>
<accession>R7TKK6</accession>
<reference evidence="5" key="1">
    <citation type="submission" date="2012-12" db="EMBL/GenBank/DDBJ databases">
        <authorList>
            <person name="Hellsten U."/>
            <person name="Grimwood J."/>
            <person name="Chapman J.A."/>
            <person name="Shapiro H."/>
            <person name="Aerts A."/>
            <person name="Otillar R.P."/>
            <person name="Terry A.Y."/>
            <person name="Boore J.L."/>
            <person name="Simakov O."/>
            <person name="Marletaz F."/>
            <person name="Cho S.-J."/>
            <person name="Edsinger-Gonzales E."/>
            <person name="Havlak P."/>
            <person name="Kuo D.-H."/>
            <person name="Larsson T."/>
            <person name="Lv J."/>
            <person name="Arendt D."/>
            <person name="Savage R."/>
            <person name="Osoegawa K."/>
            <person name="de Jong P."/>
            <person name="Lindberg D.R."/>
            <person name="Seaver E.C."/>
            <person name="Weisblat D.A."/>
            <person name="Putnam N.H."/>
            <person name="Grigoriev I.V."/>
            <person name="Rokhsar D.S."/>
        </authorList>
    </citation>
    <scope>NUCLEOTIDE SEQUENCE</scope>
    <source>
        <strain evidence="5">I ESC-2004</strain>
    </source>
</reference>
<dbReference type="CDD" id="cd00037">
    <property type="entry name" value="CLECT"/>
    <property type="match status" value="1"/>
</dbReference>
<dbReference type="HOGENOM" id="CLU_722084_0_0_1"/>